<dbReference type="AlphaFoldDB" id="A0A919RBG7"/>
<protein>
    <submittedName>
        <fullName evidence="2">Uncharacterized protein</fullName>
    </submittedName>
</protein>
<proteinExistence type="predicted"/>
<reference evidence="2" key="1">
    <citation type="submission" date="2021-01" db="EMBL/GenBank/DDBJ databases">
        <title>Whole genome shotgun sequence of Sinosporangium siamense NBRC 109515.</title>
        <authorList>
            <person name="Komaki H."/>
            <person name="Tamura T."/>
        </authorList>
    </citation>
    <scope>NUCLEOTIDE SEQUENCE</scope>
    <source>
        <strain evidence="2">NBRC 109515</strain>
    </source>
</reference>
<evidence type="ECO:0000256" key="1">
    <source>
        <dbReference type="SAM" id="MobiDB-lite"/>
    </source>
</evidence>
<name>A0A919RBG7_9ACTN</name>
<feature type="region of interest" description="Disordered" evidence="1">
    <location>
        <begin position="52"/>
        <end position="104"/>
    </location>
</feature>
<gene>
    <name evidence="2" type="ORF">Ssi02_11070</name>
</gene>
<keyword evidence="3" id="KW-1185">Reference proteome</keyword>
<organism evidence="2 3">
    <name type="scientific">Sinosporangium siamense</name>
    <dbReference type="NCBI Taxonomy" id="1367973"/>
    <lineage>
        <taxon>Bacteria</taxon>
        <taxon>Bacillati</taxon>
        <taxon>Actinomycetota</taxon>
        <taxon>Actinomycetes</taxon>
        <taxon>Streptosporangiales</taxon>
        <taxon>Streptosporangiaceae</taxon>
        <taxon>Sinosporangium</taxon>
    </lineage>
</organism>
<accession>A0A919RBG7</accession>
<sequence>MGILQRKAYAYSARSPRLKSTVKRPVRWKTTKEPLHIIVVDGTLYQSDAVVIKEPPATPSGPEASTPRLPNPRSLSRTTCMPRRTTGDAALASHRSIGLPYSPH</sequence>
<evidence type="ECO:0000313" key="2">
    <source>
        <dbReference type="EMBL" id="GII90876.1"/>
    </source>
</evidence>
<dbReference type="EMBL" id="BOOW01000007">
    <property type="protein sequence ID" value="GII90876.1"/>
    <property type="molecule type" value="Genomic_DNA"/>
</dbReference>
<comment type="caution">
    <text evidence="2">The sequence shown here is derived from an EMBL/GenBank/DDBJ whole genome shotgun (WGS) entry which is preliminary data.</text>
</comment>
<dbReference type="Proteomes" id="UP000606172">
    <property type="component" value="Unassembled WGS sequence"/>
</dbReference>
<evidence type="ECO:0000313" key="3">
    <source>
        <dbReference type="Proteomes" id="UP000606172"/>
    </source>
</evidence>